<dbReference type="KEGG" id="llu:AKJ09_06563"/>
<proteinExistence type="predicted"/>
<keyword evidence="4" id="KW-0472">Membrane</keyword>
<dbReference type="PANTHER" id="PTHR44329:SF298">
    <property type="entry name" value="MIXED LINEAGE KINASE DOMAIN-LIKE PROTEIN"/>
    <property type="match status" value="1"/>
</dbReference>
<dbReference type="Gene3D" id="1.10.510.10">
    <property type="entry name" value="Transferase(Phosphotransferase) domain 1"/>
    <property type="match status" value="1"/>
</dbReference>
<dbReference type="Gene3D" id="3.30.200.20">
    <property type="entry name" value="Phosphorylase Kinase, domain 1"/>
    <property type="match status" value="1"/>
</dbReference>
<dbReference type="AlphaFoldDB" id="A0A0K1Q3F5"/>
<keyword evidence="6" id="KW-0808">Transferase</keyword>
<evidence type="ECO:0000256" key="4">
    <source>
        <dbReference type="SAM" id="Phobius"/>
    </source>
</evidence>
<evidence type="ECO:0000256" key="1">
    <source>
        <dbReference type="ARBA" id="ARBA00022741"/>
    </source>
</evidence>
<protein>
    <submittedName>
        <fullName evidence="6">Serine/threonine protein kinase</fullName>
    </submittedName>
</protein>
<feature type="region of interest" description="Disordered" evidence="3">
    <location>
        <begin position="384"/>
        <end position="415"/>
    </location>
</feature>
<dbReference type="GO" id="GO:0005524">
    <property type="term" value="F:ATP binding"/>
    <property type="evidence" value="ECO:0007669"/>
    <property type="project" value="UniProtKB-KW"/>
</dbReference>
<dbReference type="PANTHER" id="PTHR44329">
    <property type="entry name" value="SERINE/THREONINE-PROTEIN KINASE TNNI3K-RELATED"/>
    <property type="match status" value="1"/>
</dbReference>
<feature type="transmembrane region" description="Helical" evidence="4">
    <location>
        <begin position="560"/>
        <end position="581"/>
    </location>
</feature>
<keyword evidence="4" id="KW-1133">Transmembrane helix</keyword>
<evidence type="ECO:0000313" key="6">
    <source>
        <dbReference type="EMBL" id="AKU99899.1"/>
    </source>
</evidence>
<name>A0A0K1Q3F5_9BACT</name>
<reference evidence="6 7" key="1">
    <citation type="submission" date="2015-08" db="EMBL/GenBank/DDBJ databases">
        <authorList>
            <person name="Babu N.S."/>
            <person name="Beckwith C.J."/>
            <person name="Beseler K.G."/>
            <person name="Brison A."/>
            <person name="Carone J.V."/>
            <person name="Caskin T.P."/>
            <person name="Diamond M."/>
            <person name="Durham M.E."/>
            <person name="Foxe J.M."/>
            <person name="Go M."/>
            <person name="Henderson B.A."/>
            <person name="Jones I.B."/>
            <person name="McGettigan J.A."/>
            <person name="Micheletti S.J."/>
            <person name="Nasrallah M.E."/>
            <person name="Ortiz D."/>
            <person name="Piller C.R."/>
            <person name="Privatt S.R."/>
            <person name="Schneider S.L."/>
            <person name="Sharp S."/>
            <person name="Smith T.C."/>
            <person name="Stanton J.D."/>
            <person name="Ullery H.E."/>
            <person name="Wilson R.J."/>
            <person name="Serrano M.G."/>
            <person name="Buck G."/>
            <person name="Lee V."/>
            <person name="Wang Y."/>
            <person name="Carvalho R."/>
            <person name="Voegtly L."/>
            <person name="Shi R."/>
            <person name="Duckworth R."/>
            <person name="Johnson A."/>
            <person name="Loviza R."/>
            <person name="Walstead R."/>
            <person name="Shah Z."/>
            <person name="Kiflezghi M."/>
            <person name="Wade K."/>
            <person name="Ball S.L."/>
            <person name="Bradley K.W."/>
            <person name="Asai D.J."/>
            <person name="Bowman C.A."/>
            <person name="Russell D.A."/>
            <person name="Pope W.H."/>
            <person name="Jacobs-Sera D."/>
            <person name="Hendrix R.W."/>
            <person name="Hatfull G.F."/>
        </authorList>
    </citation>
    <scope>NUCLEOTIDE SEQUENCE [LARGE SCALE GENOMIC DNA]</scope>
    <source>
        <strain evidence="6 7">DSM 27648</strain>
    </source>
</reference>
<dbReference type="InterPro" id="IPR051681">
    <property type="entry name" value="Ser/Thr_Kinases-Pseudokinases"/>
</dbReference>
<keyword evidence="7" id="KW-1185">Reference proteome</keyword>
<keyword evidence="6" id="KW-0723">Serine/threonine-protein kinase</keyword>
<dbReference type="InterPro" id="IPR011009">
    <property type="entry name" value="Kinase-like_dom_sf"/>
</dbReference>
<feature type="domain" description="Protein kinase" evidence="5">
    <location>
        <begin position="28"/>
        <end position="310"/>
    </location>
</feature>
<gene>
    <name evidence="6" type="ORF">AKJ09_06563</name>
</gene>
<evidence type="ECO:0000256" key="2">
    <source>
        <dbReference type="ARBA" id="ARBA00022840"/>
    </source>
</evidence>
<dbReference type="PROSITE" id="PS50011">
    <property type="entry name" value="PROTEIN_KINASE_DOM"/>
    <property type="match status" value="1"/>
</dbReference>
<evidence type="ECO:0000313" key="7">
    <source>
        <dbReference type="Proteomes" id="UP000064967"/>
    </source>
</evidence>
<dbReference type="Proteomes" id="UP000064967">
    <property type="component" value="Chromosome"/>
</dbReference>
<evidence type="ECO:0000259" key="5">
    <source>
        <dbReference type="PROSITE" id="PS50011"/>
    </source>
</evidence>
<dbReference type="InterPro" id="IPR000719">
    <property type="entry name" value="Prot_kinase_dom"/>
</dbReference>
<dbReference type="EMBL" id="CP012333">
    <property type="protein sequence ID" value="AKU99899.1"/>
    <property type="molecule type" value="Genomic_DNA"/>
</dbReference>
<keyword evidence="1" id="KW-0547">Nucleotide-binding</keyword>
<dbReference type="STRING" id="1391654.AKJ09_06563"/>
<dbReference type="GO" id="GO:0004674">
    <property type="term" value="F:protein serine/threonine kinase activity"/>
    <property type="evidence" value="ECO:0007669"/>
    <property type="project" value="UniProtKB-KW"/>
</dbReference>
<keyword evidence="2" id="KW-0067">ATP-binding</keyword>
<dbReference type="SUPFAM" id="SSF56112">
    <property type="entry name" value="Protein kinase-like (PK-like)"/>
    <property type="match status" value="1"/>
</dbReference>
<organism evidence="6 7">
    <name type="scientific">Labilithrix luteola</name>
    <dbReference type="NCBI Taxonomy" id="1391654"/>
    <lineage>
        <taxon>Bacteria</taxon>
        <taxon>Pseudomonadati</taxon>
        <taxon>Myxococcota</taxon>
        <taxon>Polyangia</taxon>
        <taxon>Polyangiales</taxon>
        <taxon>Labilitrichaceae</taxon>
        <taxon>Labilithrix</taxon>
    </lineage>
</organism>
<evidence type="ECO:0000256" key="3">
    <source>
        <dbReference type="SAM" id="MobiDB-lite"/>
    </source>
</evidence>
<sequence length="716" mass="74975">MDAIAFAKVGSPNEDPFDLEGDLLDQHIRVEKLIGEGDLTVVYRGFHKALNAPVAIKCLNLPETLAPELVEPIAESFREGVRVHYRLAQGHLHVVQPLAFGTTLAPRTGATIPYFVREWLEGRSLAADFATRARTKTRPRSAAQAVELLETAADALAHAHAEGVAHHSLGPTNLFLSKVHEKEVLKVLDFGMARNPEVSHAAAGLRLLFSSYAAPEQLNRKLGMPCAATDVFAFALVLFEAMAGRPYFAPGTHPSEMLHVIEGREPPSRRAQGISIPRDLESVLARALAPAPSERHANLRAFWDDVKRVVQRAAPLQAAPKPLSTTSTFVSRPPPSIPKLLAPVQTTVSVLPVKMPASTVASAPSASRAPSVVPPAPVVTAAPATREPSVVPPAPTPAVPATPAPTPAVPAARAPSVPPAPPVGCETPLVPPPSVTTEPAVRSMAALAPAPIVLVPPLRPLPDLAPPPPPASSCTGEVAPPVVTSAVFPVAPDVTTQPEEGLRGPDTVPAPPMFADEAAVASRESRATLDDPLANHASRWTMAEAPAPPVASKTTPRLRYAALAASLLVGLVGVGLIAIVATTHGRTSARGNVANAPDARRMRGVERDPNALVLSDAHAIAPAPARAFDQAAVVQAFDETAANLGSCLRKGSPRGPGSIRVLVQPNGKISRLHIGPPYARTGTGSCISERFSATPLAPFVGSPRAVNYVFTTIGFE</sequence>
<accession>A0A0K1Q3F5</accession>
<keyword evidence="4" id="KW-0812">Transmembrane</keyword>
<dbReference type="Pfam" id="PF00069">
    <property type="entry name" value="Pkinase"/>
    <property type="match status" value="1"/>
</dbReference>
<feature type="compositionally biased region" description="Pro residues" evidence="3">
    <location>
        <begin position="390"/>
        <end position="408"/>
    </location>
</feature>
<keyword evidence="6" id="KW-0418">Kinase</keyword>